<feature type="region of interest" description="Disordered" evidence="1">
    <location>
        <begin position="353"/>
        <end position="395"/>
    </location>
</feature>
<evidence type="ECO:0000313" key="3">
    <source>
        <dbReference type="EMBL" id="ATB26610.1"/>
    </source>
</evidence>
<proteinExistence type="predicted"/>
<accession>A0A250I5Y7</accession>
<dbReference type="InterPro" id="IPR028904">
    <property type="entry name" value="Tox-REase-5_dom"/>
</dbReference>
<dbReference type="Pfam" id="PF15648">
    <property type="entry name" value="Tox-REase-5"/>
    <property type="match status" value="1"/>
</dbReference>
<feature type="domain" description="Tox-REase-5" evidence="2">
    <location>
        <begin position="392"/>
        <end position="477"/>
    </location>
</feature>
<evidence type="ECO:0000256" key="1">
    <source>
        <dbReference type="SAM" id="MobiDB-lite"/>
    </source>
</evidence>
<protein>
    <recommendedName>
        <fullName evidence="2">Tox-REase-5 domain-containing protein</fullName>
    </recommendedName>
</protein>
<evidence type="ECO:0000259" key="2">
    <source>
        <dbReference type="Pfam" id="PF15648"/>
    </source>
</evidence>
<reference evidence="3 4" key="1">
    <citation type="submission" date="2017-06" db="EMBL/GenBank/DDBJ databases">
        <authorList>
            <person name="Kim H.J."/>
            <person name="Triplett B.A."/>
        </authorList>
    </citation>
    <scope>NUCLEOTIDE SEQUENCE [LARGE SCALE GENOMIC DNA]</scope>
    <source>
        <strain evidence="3 4">DSM 14713</strain>
    </source>
</reference>
<gene>
    <name evidence="3" type="ORF">MEBOL_000038</name>
</gene>
<dbReference type="Proteomes" id="UP000217289">
    <property type="component" value="Chromosome"/>
</dbReference>
<dbReference type="KEGG" id="mbd:MEBOL_000038"/>
<dbReference type="EMBL" id="CP022163">
    <property type="protein sequence ID" value="ATB26610.1"/>
    <property type="molecule type" value="Genomic_DNA"/>
</dbReference>
<name>A0A250I5Y7_9BACT</name>
<feature type="compositionally biased region" description="Gly residues" evidence="1">
    <location>
        <begin position="353"/>
        <end position="363"/>
    </location>
</feature>
<keyword evidence="4" id="KW-1185">Reference proteome</keyword>
<dbReference type="AlphaFoldDB" id="A0A250I5Y7"/>
<sequence length="506" mass="54137">MSPLKLVQTARLRFLFVVLAVMLEGCATGAPRGSLMRGIGSHSGRVVEREGTGGGGGFPEPRTDAFQRVQEASGLGEEARHPAGAALYVGQARQLLGELARTPVTSRSFAPRRVLSWLLRGALEGGERVEYADLKWRAERFAWLVVVRPDGYLVAAATGTPLQRLGPLQLVEGEWRVGRLTVGDFYFSSGGVFYPVTEALRRESVPPLGELGLGRDALNAALDGVQEAMGEMVVALAQSVLHPIRTVEGLGQLPRAVALLIESSPEYFARYGAMSWEDQIREAARLSTHVLMLVGGGEAAAGRLGGLGAELPVLSLTARGEMVWGGAVVAGGATSATAAMGIGVPSVLHMAGRGQGNTGGGNSHAGKSTQSAAAGGPGKWTYKKPTTRSKDSLDYQEQVTGRPAWWVYMIGEVEFDGLKGKELLEAKGPGYCSFFNADGSPKYWYKNSGKFDEMLEQAESQSRMAQHLGLPLSWHVADAKVAEFLREIFNDSGWHNITVHHTSPVR</sequence>
<organism evidence="3 4">
    <name type="scientific">Melittangium boletus DSM 14713</name>
    <dbReference type="NCBI Taxonomy" id="1294270"/>
    <lineage>
        <taxon>Bacteria</taxon>
        <taxon>Pseudomonadati</taxon>
        <taxon>Myxococcota</taxon>
        <taxon>Myxococcia</taxon>
        <taxon>Myxococcales</taxon>
        <taxon>Cystobacterineae</taxon>
        <taxon>Archangiaceae</taxon>
        <taxon>Melittangium</taxon>
    </lineage>
</organism>
<evidence type="ECO:0000313" key="4">
    <source>
        <dbReference type="Proteomes" id="UP000217289"/>
    </source>
</evidence>